<dbReference type="SUPFAM" id="SSF52058">
    <property type="entry name" value="L domain-like"/>
    <property type="match status" value="1"/>
</dbReference>
<evidence type="ECO:0000259" key="4">
    <source>
        <dbReference type="Pfam" id="PF18962"/>
    </source>
</evidence>
<accession>A0AAU6WTI9</accession>
<evidence type="ECO:0000313" key="6">
    <source>
        <dbReference type="Proteomes" id="UP001463665"/>
    </source>
</evidence>
<dbReference type="AlphaFoldDB" id="A0AAU6WTI9"/>
<evidence type="ECO:0000256" key="2">
    <source>
        <dbReference type="ARBA" id="ARBA00022729"/>
    </source>
</evidence>
<dbReference type="GO" id="GO:0035591">
    <property type="term" value="F:signaling adaptor activity"/>
    <property type="evidence" value="ECO:0007669"/>
    <property type="project" value="TreeGrafter"/>
</dbReference>
<name>A0AAU6WTI9_9FLAO</name>
<dbReference type="PANTHER" id="PTHR47566">
    <property type="match status" value="1"/>
</dbReference>
<dbReference type="PROSITE" id="PS51450">
    <property type="entry name" value="LRR"/>
    <property type="match status" value="1"/>
</dbReference>
<feature type="domain" description="Secretion system C-terminal sorting" evidence="4">
    <location>
        <begin position="465"/>
        <end position="535"/>
    </location>
</feature>
<dbReference type="Pfam" id="PF18962">
    <property type="entry name" value="Por_Secre_tail"/>
    <property type="match status" value="1"/>
</dbReference>
<organism evidence="5 6">
    <name type="scientific">Chryseobacterium endophyticum</name>
    <dbReference type="NCBI Taxonomy" id="1854762"/>
    <lineage>
        <taxon>Bacteria</taxon>
        <taxon>Pseudomonadati</taxon>
        <taxon>Bacteroidota</taxon>
        <taxon>Flavobacteriia</taxon>
        <taxon>Flavobacteriales</taxon>
        <taxon>Weeksellaceae</taxon>
        <taxon>Chryseobacterium group</taxon>
        <taxon>Chryseobacterium</taxon>
    </lineage>
</organism>
<protein>
    <submittedName>
        <fullName evidence="5">T9SS type A sorting domain-containing protein</fullName>
    </submittedName>
</protein>
<dbReference type="NCBIfam" id="TIGR04183">
    <property type="entry name" value="Por_Secre_tail"/>
    <property type="match status" value="1"/>
</dbReference>
<proteinExistence type="predicted"/>
<gene>
    <name evidence="5" type="ORF">AAFP95_11745</name>
</gene>
<dbReference type="InterPro" id="IPR032675">
    <property type="entry name" value="LRR_dom_sf"/>
</dbReference>
<dbReference type="InterPro" id="IPR052574">
    <property type="entry name" value="CDIRP"/>
</dbReference>
<evidence type="ECO:0000256" key="3">
    <source>
        <dbReference type="ARBA" id="ARBA00022737"/>
    </source>
</evidence>
<dbReference type="Gene3D" id="3.80.10.10">
    <property type="entry name" value="Ribonuclease Inhibitor"/>
    <property type="match status" value="1"/>
</dbReference>
<dbReference type="InterPro" id="IPR026444">
    <property type="entry name" value="Secre_tail"/>
</dbReference>
<reference evidence="5 6" key="1">
    <citation type="submission" date="2024-04" db="EMBL/GenBank/DDBJ databases">
        <title>Genome sequencing and assembly of rice foliar adapted Chryseobacterium endophyticum OsEnb-ALM-A6.</title>
        <authorList>
            <person name="Kumar S."/>
            <person name="Javed M."/>
            <person name="Chouhan V."/>
            <person name="Charishma K."/>
            <person name="Patel A."/>
            <person name="Kumar M."/>
            <person name="Sahu K.P."/>
            <person name="Kumar A."/>
        </authorList>
    </citation>
    <scope>NUCLEOTIDE SEQUENCE [LARGE SCALE GENOMIC DNA]</scope>
    <source>
        <strain evidence="5 6">OsEnb-ALM-A6</strain>
    </source>
</reference>
<dbReference type="RefSeq" id="WP_345767729.1">
    <property type="nucleotide sequence ID" value="NZ_CP154834.1"/>
</dbReference>
<sequence length="537" mass="58091">MIQGVSAQLVNIPDAHLKSKILSSSPSNTVAKNLSGNYFAVDANGDGEIQQSEASQVKSLNVSASSIASLTGITAFDKLESLDCSQNNLDSAYVNALASLKWLNASANPLNMGINTGADIEYLDLHNSSIPQDLNLSNKNKLSYLNLQNCSALYNLDCSNSKLSTLILNGCSNLHVLNCSNNQLTTLDLSNLNITGEAFYAANTYTFRGGVDCSHNNLTSLTVSNLTTNFLNCSYNNLTTINAASLTLSKITNAPAGLILQPSLYFDCSHNQLSSLSINNTLIVQSFDCSYNNLTSMNINKIVAQDFNCSHNNISAVNISDTSQIDNLNISYNVLTSFVSPVMPFVDDQDLNPVGNAPSQSIYCNDNLLTLLNLNKTQVLKVYAYNNDIHTLLIKNGILNEFLDLQNNPNITFICADDFPLDPSDPYSEVDYFQSAVPGATISSNCSNSVLSVSDRGIAENNVAIYPNPAFDTVYITSTYDVKSIEISDLQGRLVKTAQNKIHSSTLKTSVNDLVAGTYVVKIDTGKGIFVKKLIKK</sequence>
<dbReference type="Proteomes" id="UP001463665">
    <property type="component" value="Chromosome"/>
</dbReference>
<evidence type="ECO:0000313" key="5">
    <source>
        <dbReference type="EMBL" id="XAO76367.1"/>
    </source>
</evidence>
<dbReference type="InterPro" id="IPR001611">
    <property type="entry name" value="Leu-rich_rpt"/>
</dbReference>
<keyword evidence="6" id="KW-1185">Reference proteome</keyword>
<keyword evidence="3" id="KW-0677">Repeat</keyword>
<keyword evidence="2" id="KW-0732">Signal</keyword>
<evidence type="ECO:0000256" key="1">
    <source>
        <dbReference type="ARBA" id="ARBA00022614"/>
    </source>
</evidence>
<keyword evidence="1" id="KW-0433">Leucine-rich repeat</keyword>
<dbReference type="PANTHER" id="PTHR47566:SF1">
    <property type="entry name" value="PROTEIN NUD1"/>
    <property type="match status" value="1"/>
</dbReference>
<dbReference type="EMBL" id="CP154834">
    <property type="protein sequence ID" value="XAO76367.1"/>
    <property type="molecule type" value="Genomic_DNA"/>
</dbReference>